<dbReference type="RefSeq" id="WP_142538639.1">
    <property type="nucleotide sequence ID" value="NZ_BMIE01000005.1"/>
</dbReference>
<accession>A0A544T8N0</accession>
<protein>
    <submittedName>
        <fullName evidence="2">Uncharacterized protein</fullName>
    </submittedName>
</protein>
<dbReference type="Proteomes" id="UP000317316">
    <property type="component" value="Unassembled WGS sequence"/>
</dbReference>
<dbReference type="EMBL" id="VDGH01000005">
    <property type="protein sequence ID" value="TQR13807.1"/>
    <property type="molecule type" value="Genomic_DNA"/>
</dbReference>
<keyword evidence="1" id="KW-0472">Membrane</keyword>
<dbReference type="AlphaFoldDB" id="A0A544T8N0"/>
<keyword evidence="1" id="KW-1133">Transmembrane helix</keyword>
<evidence type="ECO:0000256" key="1">
    <source>
        <dbReference type="SAM" id="Phobius"/>
    </source>
</evidence>
<name>A0A544T8N0_9BACI</name>
<evidence type="ECO:0000313" key="3">
    <source>
        <dbReference type="Proteomes" id="UP000317316"/>
    </source>
</evidence>
<comment type="caution">
    <text evidence="2">The sequence shown here is derived from an EMBL/GenBank/DDBJ whole genome shotgun (WGS) entry which is preliminary data.</text>
</comment>
<feature type="transmembrane region" description="Helical" evidence="1">
    <location>
        <begin position="12"/>
        <end position="34"/>
    </location>
</feature>
<dbReference type="OrthoDB" id="2733219at2"/>
<organism evidence="2 3">
    <name type="scientific">Psychrobacillus lasiicapitis</name>
    <dbReference type="NCBI Taxonomy" id="1636719"/>
    <lineage>
        <taxon>Bacteria</taxon>
        <taxon>Bacillati</taxon>
        <taxon>Bacillota</taxon>
        <taxon>Bacilli</taxon>
        <taxon>Bacillales</taxon>
        <taxon>Bacillaceae</taxon>
        <taxon>Psychrobacillus</taxon>
    </lineage>
</organism>
<reference evidence="2 3" key="1">
    <citation type="submission" date="2019-05" db="EMBL/GenBank/DDBJ databases">
        <title>Psychrobacillus vulpis sp. nov., a new species isolated from feces of a red fox that inhabits in The Tablas de Daimiel Natural Park, Albacete, Spain.</title>
        <authorList>
            <person name="Rodriguez M."/>
            <person name="Reina J.C."/>
            <person name="Bejar V."/>
            <person name="Llamas I."/>
        </authorList>
    </citation>
    <scope>NUCLEOTIDE SEQUENCE [LARGE SCALE GENOMIC DNA]</scope>
    <source>
        <strain evidence="2 3">NEAU-3TGS17</strain>
    </source>
</reference>
<gene>
    <name evidence="2" type="ORF">FG382_09335</name>
</gene>
<sequence length="212" mass="23380">MPIRRRNPRKKIILAGIQGLVIGVVGVLLFGFILNLANDKKVEVAKEEDTTPAGAQAQGEKVEVAADGVLSFHVKQYGMFSSKDSAISFMATQPSLEKAGIVQVENQFFVWSDLFLNDVPTPQSESLPSFNKTVHVSTSGCENPKVKKLVNILQEDNISKNFFESIAKKEDYPDDLMTIVQAVSAISDVSSVMRLHVFTHYAEQNTCVKLSF</sequence>
<keyword evidence="1" id="KW-0812">Transmembrane</keyword>
<keyword evidence="3" id="KW-1185">Reference proteome</keyword>
<proteinExistence type="predicted"/>
<evidence type="ECO:0000313" key="2">
    <source>
        <dbReference type="EMBL" id="TQR13807.1"/>
    </source>
</evidence>